<comment type="caution">
    <text evidence="1">The sequence shown here is derived from an EMBL/GenBank/DDBJ whole genome shotgun (WGS) entry which is preliminary data.</text>
</comment>
<evidence type="ECO:0000313" key="2">
    <source>
        <dbReference type="Proteomes" id="UP001163603"/>
    </source>
</evidence>
<keyword evidence="2" id="KW-1185">Reference proteome</keyword>
<evidence type="ECO:0000313" key="1">
    <source>
        <dbReference type="EMBL" id="KAJ0044464.1"/>
    </source>
</evidence>
<reference evidence="2" key="1">
    <citation type="journal article" date="2023" name="G3 (Bethesda)">
        <title>Genome assembly and association tests identify interacting loci associated with vigor, precocity, and sex in interspecific pistachio rootstocks.</title>
        <authorList>
            <person name="Palmer W."/>
            <person name="Jacygrad E."/>
            <person name="Sagayaradj S."/>
            <person name="Cavanaugh K."/>
            <person name="Han R."/>
            <person name="Bertier L."/>
            <person name="Beede B."/>
            <person name="Kafkas S."/>
            <person name="Golino D."/>
            <person name="Preece J."/>
            <person name="Michelmore R."/>
        </authorList>
    </citation>
    <scope>NUCLEOTIDE SEQUENCE [LARGE SCALE GENOMIC DNA]</scope>
</reference>
<sequence>MPTPVSVARQCLTPEAAHALDEAVAVARRRGHGQTTSLHAVSALLSFPSSILREACARARNAAYSPRLQFKALDLCLSVSLDRVSSTQLSDDPPVSNSLMAAIKRSQANQRRQPDNFNLYHQLSQSHNSSVAVVKVELQHLVISILDDPVVSRVFSEAGFRSNEIKYAILRPLTTQLFKLSRASKAPPPIFLCNYLTENSDPVSGRKGMSYTFPGYGGYLDHGDDNCRRIGDVLLKRKNPMLVGVYAYGALKSFNENVERKHNKNILPSELSGLNIISIENDVSKFITENTDKGSVNVRFVEVSLFIEQSLGPGVVVNYGDLKAFVNENSYDKGTNDGVVSHVVAQLTKLLHLRGAKVWLIGAAANYETYLKLLNRFPSIEKDWDLHLLPIASLKASSMAETFPKSSLMESFVPFAGLFSTPSDFKSPLSGVYQCATRCHQCNKRCEQEMIALSKDFSSSIADQCQSSLPSWLQMTERGKDRLNRKAQMALMLLEYIQDENSFLNFLQTKDGGTVLSAKITEVQKKWDDICQRHHPTQPYPSSNIYQVGSQIPTVVGFRFPEDRRENADNSNRNTPPSDKSCINVNSVIPIDSENVSASKTFSSPMVSKDPNEILVSKLWQKPSKTDLESGGLRSPCSLSNSSVDDSNRTSPTSVTSVTTVLGLGMCSAPAKNELKEHTEVSQELSGCFSANVDFVNGSISNHPAQSSSSSCPDWHRQFDLSNCKTLFSALTERVDWQGEAIHVLCKNIVHWQALNENCHRASKRGVWFNFTGPDRCSKRKIAVALAEIIYGSKENFIGVDLSSNVGVTDRNAIFDCEDVNGYGMKFRGKNGVDYIAGELCKRPLSIFFLENVDKADLQVQISLSKAIRTGRFIDSDGRETCIKNTIFVTTSAFVKDSKIISYTNEGSNYSEERILRAKSRQMQILFEPAPGKSSISQKSTTSSSSEGMVFVNKRKLKGRNEYSQQEDISEMVKRAHRSSAKNLDLNLPAEENELQEIKDGNSDNDSSGNSKPWLQDIFDQTETVVFKPFDFDALAEKVLNDINKSFHMIVGSECSLEIDTKVMEQLLAAAYLSDTDSLVTDWLEKVLCRGFLEVPMRYNLTAHSIVKLVTCEEHSMEEPTPEAAEIRLPSKIILN</sequence>
<dbReference type="EMBL" id="CM047738">
    <property type="protein sequence ID" value="KAJ0044464.1"/>
    <property type="molecule type" value="Genomic_DNA"/>
</dbReference>
<organism evidence="1 2">
    <name type="scientific">Pistacia integerrima</name>
    <dbReference type="NCBI Taxonomy" id="434235"/>
    <lineage>
        <taxon>Eukaryota</taxon>
        <taxon>Viridiplantae</taxon>
        <taxon>Streptophyta</taxon>
        <taxon>Embryophyta</taxon>
        <taxon>Tracheophyta</taxon>
        <taxon>Spermatophyta</taxon>
        <taxon>Magnoliopsida</taxon>
        <taxon>eudicotyledons</taxon>
        <taxon>Gunneridae</taxon>
        <taxon>Pentapetalae</taxon>
        <taxon>rosids</taxon>
        <taxon>malvids</taxon>
        <taxon>Sapindales</taxon>
        <taxon>Anacardiaceae</taxon>
        <taxon>Pistacia</taxon>
    </lineage>
</organism>
<proteinExistence type="predicted"/>
<protein>
    <submittedName>
        <fullName evidence="1">Uncharacterized protein</fullName>
    </submittedName>
</protein>
<name>A0ACC0Z200_9ROSI</name>
<dbReference type="Proteomes" id="UP001163603">
    <property type="component" value="Chromosome 3"/>
</dbReference>
<gene>
    <name evidence="1" type="ORF">Pint_06523</name>
</gene>
<accession>A0ACC0Z200</accession>